<organism evidence="12 14">
    <name type="scientific">Didymodactylos carnosus</name>
    <dbReference type="NCBI Taxonomy" id="1234261"/>
    <lineage>
        <taxon>Eukaryota</taxon>
        <taxon>Metazoa</taxon>
        <taxon>Spiralia</taxon>
        <taxon>Gnathifera</taxon>
        <taxon>Rotifera</taxon>
        <taxon>Eurotatoria</taxon>
        <taxon>Bdelloidea</taxon>
        <taxon>Philodinida</taxon>
        <taxon>Philodinidae</taxon>
        <taxon>Didymodactylos</taxon>
    </lineage>
</organism>
<evidence type="ECO:0000313" key="14">
    <source>
        <dbReference type="Proteomes" id="UP000663829"/>
    </source>
</evidence>
<feature type="region of interest" description="Disordered" evidence="8">
    <location>
        <begin position="972"/>
        <end position="993"/>
    </location>
</feature>
<keyword evidence="9" id="KW-0472">Membrane</keyword>
<evidence type="ECO:0000256" key="8">
    <source>
        <dbReference type="SAM" id="MobiDB-lite"/>
    </source>
</evidence>
<dbReference type="Proteomes" id="UP000663829">
    <property type="component" value="Unassembled WGS sequence"/>
</dbReference>
<dbReference type="SMART" id="SM00119">
    <property type="entry name" value="HECTc"/>
    <property type="match status" value="1"/>
</dbReference>
<dbReference type="GO" id="GO:0061630">
    <property type="term" value="F:ubiquitin protein ligase activity"/>
    <property type="evidence" value="ECO:0007669"/>
    <property type="project" value="UniProtKB-UniRule"/>
</dbReference>
<dbReference type="InterPro" id="IPR008979">
    <property type="entry name" value="Galactose-bd-like_sf"/>
</dbReference>
<dbReference type="GO" id="GO:0070534">
    <property type="term" value="P:protein K63-linked ubiquitination"/>
    <property type="evidence" value="ECO:0007669"/>
    <property type="project" value="TreeGrafter"/>
</dbReference>
<comment type="similarity">
    <text evidence="2 7">Belongs to the UPL family. K-HECT subfamily.</text>
</comment>
<dbReference type="InterPro" id="IPR000421">
    <property type="entry name" value="FA58C"/>
</dbReference>
<feature type="compositionally biased region" description="Basic and acidic residues" evidence="8">
    <location>
        <begin position="1845"/>
        <end position="1857"/>
    </location>
</feature>
<dbReference type="SUPFAM" id="SSF48371">
    <property type="entry name" value="ARM repeat"/>
    <property type="match status" value="1"/>
</dbReference>
<dbReference type="InterPro" id="IPR002110">
    <property type="entry name" value="Ankyrin_rpt"/>
</dbReference>
<feature type="compositionally biased region" description="Low complexity" evidence="8">
    <location>
        <begin position="2208"/>
        <end position="2225"/>
    </location>
</feature>
<evidence type="ECO:0000256" key="6">
    <source>
        <dbReference type="PROSITE-ProRule" id="PRU00104"/>
    </source>
</evidence>
<feature type="compositionally biased region" description="Low complexity" evidence="8">
    <location>
        <begin position="972"/>
        <end position="984"/>
    </location>
</feature>
<dbReference type="InterPro" id="IPR016024">
    <property type="entry name" value="ARM-type_fold"/>
</dbReference>
<keyword evidence="9" id="KW-1133">Transmembrane helix</keyword>
<feature type="region of interest" description="Disordered" evidence="8">
    <location>
        <begin position="1845"/>
        <end position="1882"/>
    </location>
</feature>
<dbReference type="PANTHER" id="PTHR45670">
    <property type="entry name" value="E3 UBIQUITIN-PROTEIN LIGASE TRIP12"/>
    <property type="match status" value="1"/>
</dbReference>
<comment type="caution">
    <text evidence="12">The sequence shown here is derived from an EMBL/GenBank/DDBJ whole genome shotgun (WGS) entry which is preliminary data.</text>
</comment>
<dbReference type="EC" id="2.3.2.26" evidence="7"/>
<dbReference type="Proteomes" id="UP000681722">
    <property type="component" value="Unassembled WGS sequence"/>
</dbReference>
<feature type="transmembrane region" description="Helical" evidence="9">
    <location>
        <begin position="112"/>
        <end position="131"/>
    </location>
</feature>
<dbReference type="PROSITE" id="PS50237">
    <property type="entry name" value="HECT"/>
    <property type="match status" value="1"/>
</dbReference>
<keyword evidence="4 6" id="KW-0833">Ubl conjugation pathway</keyword>
<dbReference type="Pfam" id="PF12796">
    <property type="entry name" value="Ank_2"/>
    <property type="match status" value="1"/>
</dbReference>
<keyword evidence="5" id="KW-0040">ANK repeat</keyword>
<feature type="transmembrane region" description="Helical" evidence="9">
    <location>
        <begin position="71"/>
        <end position="91"/>
    </location>
</feature>
<keyword evidence="9" id="KW-0812">Transmembrane</keyword>
<dbReference type="InterPro" id="IPR045322">
    <property type="entry name" value="HECTD1/TRIP12-like"/>
</dbReference>
<feature type="region of interest" description="Disordered" evidence="8">
    <location>
        <begin position="1896"/>
        <end position="1917"/>
    </location>
</feature>
<accession>A0A813V4H5</accession>
<keyword evidence="14" id="KW-1185">Reference proteome</keyword>
<dbReference type="Gene3D" id="3.30.2410.10">
    <property type="entry name" value="Hect, E3 ligase catalytic domain"/>
    <property type="match status" value="1"/>
</dbReference>
<evidence type="ECO:0000256" key="9">
    <source>
        <dbReference type="SAM" id="Phobius"/>
    </source>
</evidence>
<evidence type="ECO:0000313" key="12">
    <source>
        <dbReference type="EMBL" id="CAF0839734.1"/>
    </source>
</evidence>
<feature type="region of interest" description="Disordered" evidence="8">
    <location>
        <begin position="2255"/>
        <end position="2288"/>
    </location>
</feature>
<evidence type="ECO:0000256" key="1">
    <source>
        <dbReference type="ARBA" id="ARBA00000885"/>
    </source>
</evidence>
<feature type="transmembrane region" description="Helical" evidence="9">
    <location>
        <begin position="31"/>
        <end position="51"/>
    </location>
</feature>
<feature type="domain" description="F5/8 type C" evidence="10">
    <location>
        <begin position="1728"/>
        <end position="1832"/>
    </location>
</feature>
<feature type="compositionally biased region" description="Low complexity" evidence="8">
    <location>
        <begin position="710"/>
        <end position="725"/>
    </location>
</feature>
<feature type="compositionally biased region" description="Low complexity" evidence="8">
    <location>
        <begin position="2011"/>
        <end position="2026"/>
    </location>
</feature>
<dbReference type="FunFam" id="3.30.2410.10:FF:000007">
    <property type="entry name" value="Putative E3 ubiquitin-protein ligase HECTD1"/>
    <property type="match status" value="1"/>
</dbReference>
<feature type="compositionally biased region" description="Low complexity" evidence="8">
    <location>
        <begin position="1279"/>
        <end position="1293"/>
    </location>
</feature>
<dbReference type="InterPro" id="IPR036770">
    <property type="entry name" value="Ankyrin_rpt-contain_sf"/>
</dbReference>
<dbReference type="UniPathway" id="UPA00143"/>
<dbReference type="EMBL" id="CAJOBC010000797">
    <property type="protein sequence ID" value="CAF3627059.1"/>
    <property type="molecule type" value="Genomic_DNA"/>
</dbReference>
<dbReference type="InterPro" id="IPR011989">
    <property type="entry name" value="ARM-like"/>
</dbReference>
<dbReference type="PROSITE" id="PS50088">
    <property type="entry name" value="ANK_REPEAT"/>
    <property type="match status" value="1"/>
</dbReference>
<dbReference type="Gene3D" id="3.30.2160.10">
    <property type="entry name" value="Hect, E3 ligase catalytic domain"/>
    <property type="match status" value="1"/>
</dbReference>
<dbReference type="SUPFAM" id="SSF48403">
    <property type="entry name" value="Ankyrin repeat"/>
    <property type="match status" value="1"/>
</dbReference>
<feature type="compositionally biased region" description="Acidic residues" evidence="8">
    <location>
        <begin position="2259"/>
        <end position="2279"/>
    </location>
</feature>
<feature type="compositionally biased region" description="Low complexity" evidence="8">
    <location>
        <begin position="813"/>
        <end position="823"/>
    </location>
</feature>
<feature type="compositionally biased region" description="Low complexity" evidence="8">
    <location>
        <begin position="2369"/>
        <end position="2379"/>
    </location>
</feature>
<feature type="transmembrane region" description="Helical" evidence="9">
    <location>
        <begin position="137"/>
        <end position="158"/>
    </location>
</feature>
<dbReference type="SMART" id="SM00248">
    <property type="entry name" value="ANK"/>
    <property type="match status" value="3"/>
</dbReference>
<gene>
    <name evidence="12" type="ORF">GPM918_LOCUS5499</name>
    <name evidence="13" type="ORF">SRO942_LOCUS5499</name>
</gene>
<dbReference type="InterPro" id="IPR000569">
    <property type="entry name" value="HECT_dom"/>
</dbReference>
<comment type="function">
    <text evidence="7">E3 ubiquitin-protein ligase which accepts ubiquitin from an E2 ubiquitin-conjugating enzyme in the form of a thioester and then directly transfers the ubiquitin to targeted substrates.</text>
</comment>
<feature type="compositionally biased region" description="Acidic residues" evidence="8">
    <location>
        <begin position="2326"/>
        <end position="2368"/>
    </location>
</feature>
<dbReference type="Gene3D" id="1.25.40.20">
    <property type="entry name" value="Ankyrin repeat-containing domain"/>
    <property type="match status" value="1"/>
</dbReference>
<dbReference type="InterPro" id="IPR035983">
    <property type="entry name" value="Hect_E3_ubiquitin_ligase"/>
</dbReference>
<evidence type="ECO:0000256" key="4">
    <source>
        <dbReference type="ARBA" id="ARBA00022786"/>
    </source>
</evidence>
<reference evidence="12" key="1">
    <citation type="submission" date="2021-02" db="EMBL/GenBank/DDBJ databases">
        <authorList>
            <person name="Nowell W R."/>
        </authorList>
    </citation>
    <scope>NUCLEOTIDE SEQUENCE</scope>
</reference>
<dbReference type="SUPFAM" id="SSF49785">
    <property type="entry name" value="Galactose-binding domain-like"/>
    <property type="match status" value="1"/>
</dbReference>
<feature type="region of interest" description="Disordered" evidence="8">
    <location>
        <begin position="2205"/>
        <end position="2236"/>
    </location>
</feature>
<protein>
    <recommendedName>
        <fullName evidence="7">E3 ubiquitin-protein ligase</fullName>
        <ecNumber evidence="7">2.3.2.26</ecNumber>
    </recommendedName>
</protein>
<feature type="region of interest" description="Disordered" evidence="8">
    <location>
        <begin position="1271"/>
        <end position="1293"/>
    </location>
</feature>
<evidence type="ECO:0000256" key="7">
    <source>
        <dbReference type="RuleBase" id="RU369009"/>
    </source>
</evidence>
<feature type="compositionally biased region" description="Polar residues" evidence="8">
    <location>
        <begin position="1862"/>
        <end position="1882"/>
    </location>
</feature>
<dbReference type="OrthoDB" id="412600at2759"/>
<feature type="compositionally biased region" description="Basic and acidic residues" evidence="8">
    <location>
        <begin position="2085"/>
        <end position="2099"/>
    </location>
</feature>
<evidence type="ECO:0000256" key="2">
    <source>
        <dbReference type="ARBA" id="ARBA00006331"/>
    </source>
</evidence>
<evidence type="ECO:0000259" key="10">
    <source>
        <dbReference type="PROSITE" id="PS50022"/>
    </source>
</evidence>
<feature type="region of interest" description="Disordered" evidence="8">
    <location>
        <begin position="803"/>
        <end position="823"/>
    </location>
</feature>
<keyword evidence="3 7" id="KW-0808">Transferase</keyword>
<dbReference type="Gene3D" id="3.90.1750.10">
    <property type="entry name" value="Hect, E3 ligase catalytic domains"/>
    <property type="match status" value="2"/>
</dbReference>
<feature type="transmembrane region" description="Helical" evidence="9">
    <location>
        <begin position="179"/>
        <end position="204"/>
    </location>
</feature>
<feature type="repeat" description="ANK" evidence="5">
    <location>
        <begin position="907"/>
        <end position="939"/>
    </location>
</feature>
<dbReference type="SUPFAM" id="SSF56204">
    <property type="entry name" value="Hect, E3 ligase catalytic domain"/>
    <property type="match status" value="1"/>
</dbReference>
<dbReference type="GO" id="GO:0016607">
    <property type="term" value="C:nuclear speck"/>
    <property type="evidence" value="ECO:0007669"/>
    <property type="project" value="TreeGrafter"/>
</dbReference>
<evidence type="ECO:0000256" key="3">
    <source>
        <dbReference type="ARBA" id="ARBA00022679"/>
    </source>
</evidence>
<dbReference type="PROSITE" id="PS50022">
    <property type="entry name" value="FA58C_3"/>
    <property type="match status" value="1"/>
</dbReference>
<evidence type="ECO:0000259" key="11">
    <source>
        <dbReference type="PROSITE" id="PS50237"/>
    </source>
</evidence>
<dbReference type="EMBL" id="CAJNOQ010000797">
    <property type="protein sequence ID" value="CAF0839734.1"/>
    <property type="molecule type" value="Genomic_DNA"/>
</dbReference>
<feature type="region of interest" description="Disordered" evidence="8">
    <location>
        <begin position="1998"/>
        <end position="2026"/>
    </location>
</feature>
<dbReference type="Pfam" id="PF00632">
    <property type="entry name" value="HECT"/>
    <property type="match status" value="1"/>
</dbReference>
<comment type="pathway">
    <text evidence="7">Protein modification; protein ubiquitination.</text>
</comment>
<comment type="catalytic activity">
    <reaction evidence="1 7">
        <text>S-ubiquitinyl-[E2 ubiquitin-conjugating enzyme]-L-cysteine + [acceptor protein]-L-lysine = [E2 ubiquitin-conjugating enzyme]-L-cysteine + N(6)-ubiquitinyl-[acceptor protein]-L-lysine.</text>
        <dbReference type="EC" id="2.3.2.26"/>
    </reaction>
</comment>
<dbReference type="GO" id="GO:0043161">
    <property type="term" value="P:proteasome-mediated ubiquitin-dependent protein catabolic process"/>
    <property type="evidence" value="ECO:0007669"/>
    <property type="project" value="TreeGrafter"/>
</dbReference>
<feature type="compositionally biased region" description="Polar residues" evidence="8">
    <location>
        <begin position="2101"/>
        <end position="2111"/>
    </location>
</feature>
<feature type="region of interest" description="Disordered" evidence="8">
    <location>
        <begin position="2688"/>
        <end position="2710"/>
    </location>
</feature>
<feature type="domain" description="HECT" evidence="11">
    <location>
        <begin position="2750"/>
        <end position="3151"/>
    </location>
</feature>
<proteinExistence type="inferred from homology"/>
<dbReference type="PANTHER" id="PTHR45670:SF1">
    <property type="entry name" value="E3 UBIQUITIN-PROTEIN LIGASE HECTD1"/>
    <property type="match status" value="1"/>
</dbReference>
<feature type="region of interest" description="Disordered" evidence="8">
    <location>
        <begin position="2085"/>
        <end position="2111"/>
    </location>
</feature>
<evidence type="ECO:0000256" key="5">
    <source>
        <dbReference type="PROSITE-ProRule" id="PRU00023"/>
    </source>
</evidence>
<evidence type="ECO:0000313" key="13">
    <source>
        <dbReference type="EMBL" id="CAF3627059.1"/>
    </source>
</evidence>
<dbReference type="Gene3D" id="1.25.10.10">
    <property type="entry name" value="Leucine-rich Repeat Variant"/>
    <property type="match status" value="1"/>
</dbReference>
<name>A0A813V4H5_9BILA</name>
<feature type="region of interest" description="Disordered" evidence="8">
    <location>
        <begin position="2317"/>
        <end position="2382"/>
    </location>
</feature>
<feature type="compositionally biased region" description="Basic and acidic residues" evidence="8">
    <location>
        <begin position="2226"/>
        <end position="2236"/>
    </location>
</feature>
<feature type="active site" description="Glycyl thioester intermediate" evidence="6">
    <location>
        <position position="3120"/>
    </location>
</feature>
<sequence length="3151" mass="357935">MVKQYRQAPSFETVQPLSWIHRLINRRSFKVTQLIIVCLLNIVDIIVDWSFYIGKSSVLPGLVFGPPTKQVLLSIFVFCVVATATSLLEIIQNLYDVCRKKPSSLLQQLTNLFTLWLEDIPLLTLNLIVVLCRDGEVTYVSLVKAIFGICTAVIRFIFILINKWLIRNDYQKKDCLSRFFNTVSTIGVIFVFSLSVIINILAYLPTDANGNLLLQNPKDFHLAKYSQKKYFENVGVFLSISNDSSSNIFLTHISTIIEQRKMIYEYSTNEQQTIFCLNKHACFDFTKPEQIKIMNETMLPVSLKWTFAYQIPNFDFILGDIKYNIKQCKTSSAIFDIENNIHFNYYRMKKSADMNTTLIHVNNDNYRFYNENDFEKIEHLWRTGVSRCSSTSSYGPHQNVLLQVKDYDLKEKTNEETVKFYESIDENRKIHYINECIYKKETMGEVAIDPETLLEWLKADGGIERDIQIAALEQLCMVLLISDNIDRCFEQYQPRLYLPALCDIFNDPLAPTNVLEVTARALTYFLDVSVDCAKKITQHQNGSSIRAMCHCLQVVDIDDRTNKDLAEQCIKVLERICSREASSIYEVDGLHCVLDFINNWYYVIHKDTLQSALNVVVKLIGRIDPQNCQTLDQTIESLSNLLLHDDTFVSDNALRCFATLADRFARKNVDPAPLIRYSLKDVLLRSLHYVSKSAQIPPLLPSVHSTHQDSTIPSNTSTAAPTPFTSTTRGISTNISVVTGLLSTLCRGSAKVTSDLLRSDLPDALDSALSDGDERCILDTMRFLDLLIVLLFEGRHALPRTAMGAKTLPPPTSSSTIPVTTGTSVPAPTITSAPISPTPSDRTQQQIIEYIRARDTQALINHIEQTDLDVNYCDNVGQTMLNWCSAFGTKEMIEYLCAKGADVNRGQRSSSLHYAACFGRPSIVRLLLKYGGNSDLRDEDGRTALDKARERTDEGHHEVVEILQSAHEWMETTNRSTTSNDTSNQPTSSETITTVKPISEQKNEIEKLDLNQSVSSVLTTVNGGDIDMQPLYLKRLLSIFCQLYQNTMLLTIKRSTLRLMSKLLHYATTEQIEEHLMTNTNNDEMTSILTILLELLSSILDNTDDDDDTANLVLVIIKDLLTKDKHLFLEQFNYLGLIWKITNLALSHEVAPTADSTTVADPQPLVFPTLTASLLTTDSSEIVCHRLYIWNEWNFLRNRECLYIWNNYLAIELSSGSNGWFRFFMNNCLCTMYSSGSPETNVDTIENRQEFIEKLQRIKKQISENALLAGSENGDDKQQQQQTQQQQNQTQNTVVQVQTIFTNTDDKSNTDRTINVGNWSFDCNEKIKLRIHNIEGEQITVLETNQNGFIFESNRGTRHTYHAHSELSQEFQIPWSTANELLSAATSTTLPSTQSVTKSVTSQPKSKQEHIKQRTTELALQIYTDYFKTLSSTSYMRSSLNELKQIVNDIHTTCAEEQSNHEKLTISFEKLKDLLLNKTTLSLYELSSSGLVSALLKIFHGLMIKTDIDLQFKPTMTYSPDMIMAYDRAKLFCQIFLKDQPSQAFHILIRKLISILDSVEKLPLYLYDTPSNYGLQIFSKRFKFQLEYKHSQQPQPMFIDRTQKTLKIEPLATVEQLTTFLASMVSKQWFDYPRSNLEFVKKLKSDGRQTFSYVQDFDQNGILYWIGTNGRTVSDYSNPSTTGLVLVTCSETNCQPHHVAELIAHHHANNNSDSDDGSGGGGGRPVTWLTVDLGLHVIPTHYTLRSSRGNIYTWLQSIKTLAFQVSKDSLQWTTLDACLITDVSSSPSTLNTTTWAISNVNINDTVGYRYVKIQQQQPKHAVSLAGFELYGHVLLAVETQLKPELTRSRSCRDEEKRRTTRHQQPVYQHSQSTSAAVNHNRNASKMQSHILRKLSSMRTTTAATSTSSSSNSTGPASSIEQKWFEQMNDLSIPIDLSNIIGSDDPEKIRLAINETLARLVGDPGANDSKNILNLLSQRKSISTPDISNGEQQAFSVASTEQASSAESLPRSFGGNNSGQNNNSINNTMTKAFTDQIARQYDIILQTPLETTIEEPSSIWLSTSEDFLTPIRNTDQSWLDMNCDETLTKDNSKDKQEETGLRSPSSNMSSENNQYRLFTSAQTTPLTTTTHSRQSISSTTESVESICAVTEENNKKNIECPVIQSTERYTLLENDMNASVPNLSTSSNGEKPNILFTAQSYPNLTSADPTTIPTTTTTTTTTSIIPTKDENDKQKREAKLNTDVLSLIVDKIIEKQINDETGDEMEEMDEDEQEDDEENEEPTRKKKLKHDEQILNEILMEAAETTITALATTEKNLVGSTPATAIELDEDNEQEDDDDEEEEEEEGENENEEEEYGANEEEEDEEYDEQLQQQLHGQQQPVTRRNWDDDFVLKRQFSALLPAFDPRPGRTNINQIQDIEVPTTMTVKQDDVTMKSASDTLAASKMCLYIRGPMLPGLKTVDIEMNDQNSTIFRYVQHLICPFPSVQRQERIKKIFEPTYTIVYGEKDSKLKQMHYISLPSCPNDFELAAAAANTAAANATAAAVTAETLGLSQPTTTTTITSPDMMNTCSIEDILTLLRQLYYLSTHYIHRRTSYDEESDQQHQQIFLSKKMNNKLLQQIQDSIIIASNSLPTWCEWLTHSYKFLYPYDTRQLFFRTTSFGTSRSIVWLQERRDELIKTVRSGGMVRGGGSVPATATSSRNGGSGETGGVTTAAHEYRIGRLKIDRATPVDREHILRDAMNLFHYHAKSKSKLEIQFLNEEGTGDGPTLEFYALISVELQQHQLGLWWYHEHEHREHESVYVRKLEGLFPVPYPQDCEQLIQVCNYFSLMGIYFAKCLLDKYLIDMPLSLAFLKMLCTKPKYDMQEDEEIYDDNVWYDGILGLNDLIQIEPHRGHFFKCLYNIVEKRNQIRNNSTMSDEEKQCEINKLKVKTDDDEDGRVHEPVDIEHLCLTFVYSPPSKTYGYDVIELFPGGSLTEVTIDNLDKYVNLSLRLILRDGIRRQMEAFRDGFDQVFSVKNLRCFNPSELQLILCGNQHPSWTLDDLLNYTEPQHGFTRESPGFMKFVNVMLELDGNERKSVVQFITGCSSLPPGGLANLRPRLAVARKVDSDDNCYPSVNTCYHYLKLPDYTTEQVLKSRLMTACKERGFYFN</sequence>
<dbReference type="PROSITE" id="PS50297">
    <property type="entry name" value="ANK_REP_REGION"/>
    <property type="match status" value="1"/>
</dbReference>
<feature type="region of interest" description="Disordered" evidence="8">
    <location>
        <begin position="705"/>
        <end position="725"/>
    </location>
</feature>